<feature type="region of interest" description="Disordered" evidence="1">
    <location>
        <begin position="226"/>
        <end position="276"/>
    </location>
</feature>
<evidence type="ECO:0000313" key="2">
    <source>
        <dbReference type="EMBL" id="KZT31691.1"/>
    </source>
</evidence>
<gene>
    <name evidence="2" type="ORF">SISSUDRAFT_1056342</name>
</gene>
<evidence type="ECO:0000313" key="3">
    <source>
        <dbReference type="Proteomes" id="UP000076798"/>
    </source>
</evidence>
<dbReference type="EMBL" id="KV428489">
    <property type="protein sequence ID" value="KZT31691.1"/>
    <property type="molecule type" value="Genomic_DNA"/>
</dbReference>
<feature type="region of interest" description="Disordered" evidence="1">
    <location>
        <begin position="309"/>
        <end position="557"/>
    </location>
</feature>
<accession>A0A165WZT2</accession>
<feature type="compositionally biased region" description="Polar residues" evidence="1">
    <location>
        <begin position="402"/>
        <end position="413"/>
    </location>
</feature>
<keyword evidence="3" id="KW-1185">Reference proteome</keyword>
<name>A0A165WZT2_9AGAM</name>
<feature type="compositionally biased region" description="Gly residues" evidence="1">
    <location>
        <begin position="508"/>
        <end position="520"/>
    </location>
</feature>
<dbReference type="AlphaFoldDB" id="A0A165WZT2"/>
<feature type="compositionally biased region" description="Gly residues" evidence="1">
    <location>
        <begin position="544"/>
        <end position="557"/>
    </location>
</feature>
<proteinExistence type="predicted"/>
<feature type="region of interest" description="Disordered" evidence="1">
    <location>
        <begin position="80"/>
        <end position="130"/>
    </location>
</feature>
<feature type="region of interest" description="Disordered" evidence="1">
    <location>
        <begin position="188"/>
        <end position="209"/>
    </location>
</feature>
<protein>
    <submittedName>
        <fullName evidence="2">Uncharacterized protein</fullName>
    </submittedName>
</protein>
<feature type="compositionally biased region" description="Polar residues" evidence="1">
    <location>
        <begin position="422"/>
        <end position="439"/>
    </location>
</feature>
<organism evidence="2 3">
    <name type="scientific">Sistotremastrum suecicum HHB10207 ss-3</name>
    <dbReference type="NCBI Taxonomy" id="1314776"/>
    <lineage>
        <taxon>Eukaryota</taxon>
        <taxon>Fungi</taxon>
        <taxon>Dikarya</taxon>
        <taxon>Basidiomycota</taxon>
        <taxon>Agaricomycotina</taxon>
        <taxon>Agaricomycetes</taxon>
        <taxon>Sistotremastrales</taxon>
        <taxon>Sistotremastraceae</taxon>
        <taxon>Sistotremastrum</taxon>
    </lineage>
</organism>
<feature type="compositionally biased region" description="Low complexity" evidence="1">
    <location>
        <begin position="353"/>
        <end position="362"/>
    </location>
</feature>
<dbReference type="Proteomes" id="UP000076798">
    <property type="component" value="Unassembled WGS sequence"/>
</dbReference>
<reference evidence="2 3" key="1">
    <citation type="journal article" date="2016" name="Mol. Biol. Evol.">
        <title>Comparative Genomics of Early-Diverging Mushroom-Forming Fungi Provides Insights into the Origins of Lignocellulose Decay Capabilities.</title>
        <authorList>
            <person name="Nagy L.G."/>
            <person name="Riley R."/>
            <person name="Tritt A."/>
            <person name="Adam C."/>
            <person name="Daum C."/>
            <person name="Floudas D."/>
            <person name="Sun H."/>
            <person name="Yadav J.S."/>
            <person name="Pangilinan J."/>
            <person name="Larsson K.H."/>
            <person name="Matsuura K."/>
            <person name="Barry K."/>
            <person name="Labutti K."/>
            <person name="Kuo R."/>
            <person name="Ohm R.A."/>
            <person name="Bhattacharya S.S."/>
            <person name="Shirouzu T."/>
            <person name="Yoshinaga Y."/>
            <person name="Martin F.M."/>
            <person name="Grigoriev I.V."/>
            <person name="Hibbett D.S."/>
        </authorList>
    </citation>
    <scope>NUCLEOTIDE SEQUENCE [LARGE SCALE GENOMIC DNA]</scope>
    <source>
        <strain evidence="2 3">HHB10207 ss-3</strain>
    </source>
</reference>
<sequence>MRIVFGPTGKRSETTAEVDSWLEGRGAWLLLFDLLSPEEQNQILLANEELSTSFCDTLPSSLPRHFHEWGEEDIQKQLNASSIDTSPPPTASANVVSSTPNPTSLAATSGSTAAAPAPSTPAPPPPQAATLFSPRAAILDQVVGSFPRPSTPQFQPLVIPFSPSTARPAPIVPSESPVQTPLDAVTTNDDVSQDFSFPSPPRSLPAGRGLFRRTQRLELSEILNMQSDLGKHPREDTSSASEEGSEPDVGSVDIPSAKRAKRSAPIQPVQEAEEWTPLRGNSANASVASMYKLSSEFGSQNIPVIKPSRLVRTPPPEQPVVSADHDQGFDNLDLVPPNGLPLPRPSREGSFVTGSSATATTGDARIDNADEERKTTKVTILPPPVRQSSQLTGSKPKPLNKFGQSTSDKTSTGVPRLKPSSKLPSTLGPKTTRSQTRNAAATIAVPPPEATMPPPEVLTPPTAPNSHQPETQTQTEELTTAVSPGDDVQAAPADIVDAPAGPLVPGQNGRGRGTNRGMGRGRGRGIDQARGGGRGRGRDVARGQGRGGRGGARGRGV</sequence>
<feature type="compositionally biased region" description="Polar residues" evidence="1">
    <location>
        <begin position="80"/>
        <end position="101"/>
    </location>
</feature>
<evidence type="ECO:0000256" key="1">
    <source>
        <dbReference type="SAM" id="MobiDB-lite"/>
    </source>
</evidence>
<feature type="compositionally biased region" description="Low complexity" evidence="1">
    <location>
        <begin position="102"/>
        <end position="117"/>
    </location>
</feature>
<feature type="compositionally biased region" description="Basic and acidic residues" evidence="1">
    <location>
        <begin position="364"/>
        <end position="375"/>
    </location>
</feature>
<feature type="compositionally biased region" description="Pro residues" evidence="1">
    <location>
        <begin position="118"/>
        <end position="127"/>
    </location>
</feature>
<feature type="compositionally biased region" description="Pro residues" evidence="1">
    <location>
        <begin position="445"/>
        <end position="463"/>
    </location>
</feature>
<feature type="compositionally biased region" description="Low complexity" evidence="1">
    <location>
        <begin position="468"/>
        <end position="480"/>
    </location>
</feature>
<feature type="non-terminal residue" evidence="2">
    <location>
        <position position="557"/>
    </location>
</feature>